<dbReference type="Pfam" id="PF25917">
    <property type="entry name" value="BSH_RND"/>
    <property type="match status" value="1"/>
</dbReference>
<keyword evidence="3" id="KW-0175">Coiled coil</keyword>
<accession>A0A1C7PBS0</accession>
<dbReference type="PANTHER" id="PTHR30158">
    <property type="entry name" value="ACRA/E-RELATED COMPONENT OF DRUG EFFLUX TRANSPORTER"/>
    <property type="match status" value="1"/>
</dbReference>
<evidence type="ECO:0000313" key="9">
    <source>
        <dbReference type="EMBL" id="SEH98241.1"/>
    </source>
</evidence>
<evidence type="ECO:0000259" key="5">
    <source>
        <dbReference type="Pfam" id="PF25876"/>
    </source>
</evidence>
<comment type="similarity">
    <text evidence="2">Belongs to the membrane fusion protein (MFP) (TC 8.A.1) family.</text>
</comment>
<keyword evidence="10" id="KW-1185">Reference proteome</keyword>
<dbReference type="Proteomes" id="UP000176204">
    <property type="component" value="Chromosome I"/>
</dbReference>
<dbReference type="Pfam" id="PF25967">
    <property type="entry name" value="RND-MFP_C"/>
    <property type="match status" value="1"/>
</dbReference>
<feature type="coiled-coil region" evidence="3">
    <location>
        <begin position="94"/>
        <end position="166"/>
    </location>
</feature>
<dbReference type="InterPro" id="IPR058627">
    <property type="entry name" value="MdtA-like_C"/>
</dbReference>
<evidence type="ECO:0000313" key="10">
    <source>
        <dbReference type="Proteomes" id="UP000176204"/>
    </source>
</evidence>
<comment type="subcellular location">
    <subcellularLocation>
        <location evidence="1">Cell envelope</location>
    </subcellularLocation>
</comment>
<feature type="domain" description="Multidrug resistance protein MdtA-like alpha-helical hairpin" evidence="5">
    <location>
        <begin position="102"/>
        <end position="170"/>
    </location>
</feature>
<dbReference type="Gene3D" id="2.40.50.100">
    <property type="match status" value="1"/>
</dbReference>
<evidence type="ECO:0000256" key="1">
    <source>
        <dbReference type="ARBA" id="ARBA00004196"/>
    </source>
</evidence>
<sequence>MTVFIHRFTIFPAALAAVLTMAQGLAQDIKKLPSKVLVEKAVSVSDEIERKYPGRVEAINKVTIQPRVSGTLLSATFREGDMVKEGQLLFEIEDARYKASVQAAEAKIKQLEIKIDYAKNNYERQDRLAKIKAVSQDQVENSLSTLRELEAQLLQAKAELILAQEDLKYTRVYSPLTGRIGRLTYSTGNYITPTSQPLATITQVDPIYVRFPMSEKDFLSLFGNDEELRNRAALRIVIASGRTYPQPGTVAMSDNEVKSGTDSLNVWAQFDNPRQMLQPGGISTVVLNKKNADKVAAVTISAVQHDTQGSYIYVLDDKNTVVRRPVSIGSTTGNKQIITDGLKEGEIVIIDGLHKTRPGATVVPVFREALQQ</sequence>
<reference evidence="10" key="1">
    <citation type="submission" date="2016-09" db="EMBL/GenBank/DDBJ databases">
        <authorList>
            <person name="Koehorst J."/>
        </authorList>
    </citation>
    <scope>NUCLEOTIDE SEQUENCE [LARGE SCALE GENOMIC DNA]</scope>
</reference>
<dbReference type="GO" id="GO:0005886">
    <property type="term" value="C:plasma membrane"/>
    <property type="evidence" value="ECO:0007669"/>
    <property type="project" value="TreeGrafter"/>
</dbReference>
<feature type="domain" description="Multidrug resistance protein MdtA-like C-terminal permuted SH3" evidence="8">
    <location>
        <begin position="301"/>
        <end position="354"/>
    </location>
</feature>
<dbReference type="Gene3D" id="2.40.420.20">
    <property type="match status" value="1"/>
</dbReference>
<dbReference type="OrthoDB" id="9816569at2"/>
<organism evidence="9 10">
    <name type="scientific">Akkermansia glycaniphila</name>
    <dbReference type="NCBI Taxonomy" id="1679444"/>
    <lineage>
        <taxon>Bacteria</taxon>
        <taxon>Pseudomonadati</taxon>
        <taxon>Verrucomicrobiota</taxon>
        <taxon>Verrucomicrobiia</taxon>
        <taxon>Verrucomicrobiales</taxon>
        <taxon>Akkermansiaceae</taxon>
        <taxon>Akkermansia</taxon>
    </lineage>
</organism>
<feature type="chain" id="PRO_5014266475" evidence="4">
    <location>
        <begin position="17"/>
        <end position="372"/>
    </location>
</feature>
<dbReference type="RefSeq" id="WP_067775964.1">
    <property type="nucleotide sequence ID" value="NZ_LIGX01000024.1"/>
</dbReference>
<dbReference type="AlphaFoldDB" id="A0A1C7PBS0"/>
<evidence type="ECO:0000256" key="2">
    <source>
        <dbReference type="ARBA" id="ARBA00009477"/>
    </source>
</evidence>
<evidence type="ECO:0000259" key="8">
    <source>
        <dbReference type="Pfam" id="PF25967"/>
    </source>
</evidence>
<dbReference type="InterPro" id="IPR058624">
    <property type="entry name" value="MdtA-like_HH"/>
</dbReference>
<name>A0A1C7PBS0_9BACT</name>
<dbReference type="InterPro" id="IPR006143">
    <property type="entry name" value="RND_pump_MFP"/>
</dbReference>
<dbReference type="GO" id="GO:0030313">
    <property type="term" value="C:cell envelope"/>
    <property type="evidence" value="ECO:0007669"/>
    <property type="project" value="UniProtKB-SubCell"/>
</dbReference>
<evidence type="ECO:0000259" key="7">
    <source>
        <dbReference type="Pfam" id="PF25944"/>
    </source>
</evidence>
<dbReference type="KEGG" id="agl:PYTT_2280"/>
<feature type="domain" description="Multidrug resistance protein MdtA-like barrel-sandwich hybrid" evidence="6">
    <location>
        <begin position="60"/>
        <end position="196"/>
    </location>
</feature>
<dbReference type="Pfam" id="PF25876">
    <property type="entry name" value="HH_MFP_RND"/>
    <property type="match status" value="1"/>
</dbReference>
<dbReference type="Gene3D" id="2.40.30.170">
    <property type="match status" value="1"/>
</dbReference>
<dbReference type="SUPFAM" id="SSF111369">
    <property type="entry name" value="HlyD-like secretion proteins"/>
    <property type="match status" value="1"/>
</dbReference>
<evidence type="ECO:0000256" key="4">
    <source>
        <dbReference type="SAM" id="SignalP"/>
    </source>
</evidence>
<evidence type="ECO:0000259" key="6">
    <source>
        <dbReference type="Pfam" id="PF25917"/>
    </source>
</evidence>
<feature type="domain" description="Multidrug resistance protein MdtA-like beta-barrel" evidence="7">
    <location>
        <begin position="206"/>
        <end position="287"/>
    </location>
</feature>
<dbReference type="NCBIfam" id="TIGR01730">
    <property type="entry name" value="RND_mfp"/>
    <property type="match status" value="1"/>
</dbReference>
<keyword evidence="4" id="KW-0732">Signal</keyword>
<dbReference type="InterPro" id="IPR058625">
    <property type="entry name" value="MdtA-like_BSH"/>
</dbReference>
<gene>
    <name evidence="9" type="ORF">PYTT_2280</name>
</gene>
<feature type="signal peptide" evidence="4">
    <location>
        <begin position="1"/>
        <end position="16"/>
    </location>
</feature>
<dbReference type="STRING" id="1679444.PYTT_2280"/>
<dbReference type="GO" id="GO:0022857">
    <property type="term" value="F:transmembrane transporter activity"/>
    <property type="evidence" value="ECO:0007669"/>
    <property type="project" value="InterPro"/>
</dbReference>
<proteinExistence type="inferred from homology"/>
<dbReference type="EMBL" id="LT629973">
    <property type="protein sequence ID" value="SEH98241.1"/>
    <property type="molecule type" value="Genomic_DNA"/>
</dbReference>
<dbReference type="InterPro" id="IPR058626">
    <property type="entry name" value="MdtA-like_b-barrel"/>
</dbReference>
<dbReference type="GO" id="GO:0046677">
    <property type="term" value="P:response to antibiotic"/>
    <property type="evidence" value="ECO:0007669"/>
    <property type="project" value="TreeGrafter"/>
</dbReference>
<protein>
    <submittedName>
        <fullName evidence="9">Rnd mfp: efflux transporter rnd family mfp subunit</fullName>
    </submittedName>
</protein>
<dbReference type="Gene3D" id="1.10.287.470">
    <property type="entry name" value="Helix hairpin bin"/>
    <property type="match status" value="1"/>
</dbReference>
<evidence type="ECO:0000256" key="3">
    <source>
        <dbReference type="SAM" id="Coils"/>
    </source>
</evidence>
<dbReference type="Pfam" id="PF25944">
    <property type="entry name" value="Beta-barrel_RND"/>
    <property type="match status" value="1"/>
</dbReference>